<name>A0A1U6IT98_9SPHN</name>
<reference evidence="2" key="1">
    <citation type="submission" date="2017-02" db="EMBL/GenBank/DDBJ databases">
        <authorList>
            <person name="Varghese N."/>
            <person name="Submissions S."/>
        </authorList>
    </citation>
    <scope>NUCLEOTIDE SEQUENCE [LARGE SCALE GENOMIC DNA]</scope>
    <source>
        <strain evidence="2">SM117</strain>
    </source>
</reference>
<dbReference type="AlphaFoldDB" id="A0A1U6IT98"/>
<protein>
    <submittedName>
        <fullName evidence="1">Uncharacterized protein</fullName>
    </submittedName>
</protein>
<dbReference type="Proteomes" id="UP000190989">
    <property type="component" value="Unassembled WGS sequence"/>
</dbReference>
<dbReference type="EMBL" id="FVZE01000014">
    <property type="protein sequence ID" value="SLK11228.1"/>
    <property type="molecule type" value="Genomic_DNA"/>
</dbReference>
<gene>
    <name evidence="1" type="ORF">SAMN06295987_1144</name>
</gene>
<dbReference type="RefSeq" id="WP_176168157.1">
    <property type="nucleotide sequence ID" value="NZ_FVZE01000014.1"/>
</dbReference>
<dbReference type="STRING" id="428990.SAMN06295987_1144"/>
<organism evidence="1 2">
    <name type="scientific">Novosphingobium mathurense</name>
    <dbReference type="NCBI Taxonomy" id="428990"/>
    <lineage>
        <taxon>Bacteria</taxon>
        <taxon>Pseudomonadati</taxon>
        <taxon>Pseudomonadota</taxon>
        <taxon>Alphaproteobacteria</taxon>
        <taxon>Sphingomonadales</taxon>
        <taxon>Sphingomonadaceae</taxon>
        <taxon>Novosphingobium</taxon>
    </lineage>
</organism>
<accession>A0A1U6IT98</accession>
<evidence type="ECO:0000313" key="2">
    <source>
        <dbReference type="Proteomes" id="UP000190989"/>
    </source>
</evidence>
<proteinExistence type="predicted"/>
<sequence>MTHEAAAFCQPIDHDAHAPVAGFARRSGEDFGIDACGKNGAGWRSGGH</sequence>
<keyword evidence="2" id="KW-1185">Reference proteome</keyword>
<evidence type="ECO:0000313" key="1">
    <source>
        <dbReference type="EMBL" id="SLK11228.1"/>
    </source>
</evidence>